<evidence type="ECO:0000313" key="2">
    <source>
        <dbReference type="EMBL" id="MBP0727010.1"/>
    </source>
</evidence>
<dbReference type="InterPro" id="IPR025012">
    <property type="entry name" value="DUF3898"/>
</dbReference>
<reference evidence="2" key="1">
    <citation type="submission" date="2021-04" db="EMBL/GenBank/DDBJ databases">
        <title>Genome seq and assembly of Bacillus sp.</title>
        <authorList>
            <person name="Chhetri G."/>
        </authorList>
    </citation>
    <scope>NUCLEOTIDE SEQUENCE</scope>
    <source>
        <strain evidence="2">RG28</strain>
    </source>
</reference>
<dbReference type="InterPro" id="IPR025006">
    <property type="entry name" value="DUF3900"/>
</dbReference>
<comment type="caution">
    <text evidence="2">The sequence shown here is derived from an EMBL/GenBank/DDBJ whole genome shotgun (WGS) entry which is preliminary data.</text>
</comment>
<dbReference type="EMBL" id="JAGIYQ010000017">
    <property type="protein sequence ID" value="MBP0727010.1"/>
    <property type="molecule type" value="Genomic_DNA"/>
</dbReference>
<dbReference type="Proteomes" id="UP000682134">
    <property type="component" value="Unassembled WGS sequence"/>
</dbReference>
<evidence type="ECO:0000313" key="3">
    <source>
        <dbReference type="Proteomes" id="UP000682134"/>
    </source>
</evidence>
<sequence>MDFEINFLSFYVVTVEGKGEQSDKRYKHFQTLDSTMYDQSALKDFLDGELAKIANRKVERHPKNDQVPTKLGHFIVEEGYDLESNPNYNLFQRIRSAKTIDEFKEANELIISTYIDASSVRGGVFLVIQAKLRKYFDEPFVFILKCDFEPKVASISDEATLIHNVEMAITTKNMKSIQYPYMPELGMLEERELKIHQASHARYFEDFLKFVSYEESMPEIVKSQVMTMVYDKIDDVFEEESPEREQFENAMQVWAASPKRELIERFTSEEVVEASAQIVEHTPEIELKFKADHVGINALLADFGESLHIAKVNGKYVILVEAETLQFEKGFSPIEFLKPDEFQTVIEKIKMK</sequence>
<protein>
    <submittedName>
        <fullName evidence="2">DUF3900 domain-containing protein</fullName>
    </submittedName>
</protein>
<dbReference type="RefSeq" id="WP_209407348.1">
    <property type="nucleotide sequence ID" value="NZ_JAGIYQ010000017.1"/>
</dbReference>
<dbReference type="Pfam" id="PF13039">
    <property type="entry name" value="DUF3900"/>
    <property type="match status" value="1"/>
</dbReference>
<dbReference type="AlphaFoldDB" id="A0A940SKE8"/>
<name>A0A940SKE8_9BACI</name>
<proteinExistence type="predicted"/>
<evidence type="ECO:0000259" key="1">
    <source>
        <dbReference type="Pfam" id="PF13037"/>
    </source>
</evidence>
<organism evidence="2 3">
    <name type="scientific">Gottfriedia endophytica</name>
    <dbReference type="NCBI Taxonomy" id="2820819"/>
    <lineage>
        <taxon>Bacteria</taxon>
        <taxon>Bacillati</taxon>
        <taxon>Bacillota</taxon>
        <taxon>Bacilli</taxon>
        <taxon>Bacillales</taxon>
        <taxon>Bacillaceae</taxon>
        <taxon>Gottfriedia</taxon>
    </lineage>
</organism>
<accession>A0A940SKE8</accession>
<keyword evidence="3" id="KW-1185">Reference proteome</keyword>
<gene>
    <name evidence="2" type="ORF">J5Y03_17770</name>
</gene>
<feature type="domain" description="DUF3898" evidence="1">
    <location>
        <begin position="261"/>
        <end position="350"/>
    </location>
</feature>
<dbReference type="Pfam" id="PF13037">
    <property type="entry name" value="DUF3898"/>
    <property type="match status" value="1"/>
</dbReference>